<protein>
    <submittedName>
        <fullName evidence="3">DUF4136 domain-containing protein</fullName>
    </submittedName>
</protein>
<comment type="caution">
    <text evidence="3">The sequence shown here is derived from an EMBL/GenBank/DDBJ whole genome shotgun (WGS) entry which is preliminary data.</text>
</comment>
<sequence length="195" mass="21510">MTRYLILACCLLLGACKANNPYQSESLPMPPAPPQAQGLDLSAYPAAAREFSRYRSWNWQQLPAGSAWASGEQLAEVVAAELDQRGLRPATSSAADLLVRARMSQETRLRQVYDDYGGYYGHGRYDRHYGMYGQVPMARSYQEEVVVVRIELIDARDGQSLWSCGAESLAGGDGSKRMEALRAAVRKALASYPPN</sequence>
<dbReference type="InterPro" id="IPR025411">
    <property type="entry name" value="DUF4136"/>
</dbReference>
<dbReference type="AlphaFoldDB" id="A0A2T5PF84"/>
<dbReference type="EMBL" id="QASN01000002">
    <property type="protein sequence ID" value="PTU76387.1"/>
    <property type="molecule type" value="Genomic_DNA"/>
</dbReference>
<keyword evidence="4" id="KW-1185">Reference proteome</keyword>
<dbReference type="Pfam" id="PF13590">
    <property type="entry name" value="DUF4136"/>
    <property type="match status" value="1"/>
</dbReference>
<feature type="signal peptide" evidence="1">
    <location>
        <begin position="1"/>
        <end position="20"/>
    </location>
</feature>
<evidence type="ECO:0000256" key="1">
    <source>
        <dbReference type="SAM" id="SignalP"/>
    </source>
</evidence>
<evidence type="ECO:0000259" key="2">
    <source>
        <dbReference type="Pfam" id="PF13590"/>
    </source>
</evidence>
<dbReference type="Proteomes" id="UP000244064">
    <property type="component" value="Unassembled WGS sequence"/>
</dbReference>
<keyword evidence="1" id="KW-0732">Signal</keyword>
<feature type="domain" description="DUF4136" evidence="2">
    <location>
        <begin position="48"/>
        <end position="194"/>
    </location>
</feature>
<dbReference type="PROSITE" id="PS51257">
    <property type="entry name" value="PROKAR_LIPOPROTEIN"/>
    <property type="match status" value="1"/>
</dbReference>
<reference evidence="3 4" key="1">
    <citation type="submission" date="2018-04" db="EMBL/GenBank/DDBJ databases">
        <title>Pseudomonas sp. nov., isolated from mangrove soil.</title>
        <authorList>
            <person name="Chen C."/>
        </authorList>
    </citation>
    <scope>NUCLEOTIDE SEQUENCE [LARGE SCALE GENOMIC DNA]</scope>
    <source>
        <strain evidence="3 4">TC-11</strain>
    </source>
</reference>
<accession>A0A2T5PF84</accession>
<name>A0A2T5PF84_9PSED</name>
<dbReference type="Gene3D" id="3.30.160.670">
    <property type="match status" value="1"/>
</dbReference>
<organism evidence="3 4">
    <name type="scientific">Pseudomonas mangrovi</name>
    <dbReference type="NCBI Taxonomy" id="2161748"/>
    <lineage>
        <taxon>Bacteria</taxon>
        <taxon>Pseudomonadati</taxon>
        <taxon>Pseudomonadota</taxon>
        <taxon>Gammaproteobacteria</taxon>
        <taxon>Pseudomonadales</taxon>
        <taxon>Pseudomonadaceae</taxon>
        <taxon>Pseudomonas</taxon>
    </lineage>
</organism>
<gene>
    <name evidence="3" type="ORF">DBO85_01725</name>
</gene>
<dbReference type="OrthoDB" id="7030024at2"/>
<feature type="chain" id="PRO_5015617708" evidence="1">
    <location>
        <begin position="21"/>
        <end position="195"/>
    </location>
</feature>
<evidence type="ECO:0000313" key="4">
    <source>
        <dbReference type="Proteomes" id="UP000244064"/>
    </source>
</evidence>
<evidence type="ECO:0000313" key="3">
    <source>
        <dbReference type="EMBL" id="PTU76387.1"/>
    </source>
</evidence>
<dbReference type="RefSeq" id="WP_108104666.1">
    <property type="nucleotide sequence ID" value="NZ_QASN01000002.1"/>
</dbReference>
<proteinExistence type="predicted"/>